<organism evidence="2">
    <name type="scientific">Geoglobus ahangari</name>
    <dbReference type="NCBI Taxonomy" id="113653"/>
    <lineage>
        <taxon>Archaea</taxon>
        <taxon>Methanobacteriati</taxon>
        <taxon>Methanobacteriota</taxon>
        <taxon>Archaeoglobi</taxon>
        <taxon>Archaeoglobales</taxon>
        <taxon>Archaeoglobaceae</taxon>
        <taxon>Geoglobus</taxon>
    </lineage>
</organism>
<evidence type="ECO:0000313" key="1">
    <source>
        <dbReference type="EMBL" id="HGE65812.1"/>
    </source>
</evidence>
<dbReference type="Pfam" id="PF09876">
    <property type="entry name" value="DUF2103"/>
    <property type="match status" value="1"/>
</dbReference>
<name>A0A7C4WE87_9EURY</name>
<accession>A0A7C4WE87</accession>
<evidence type="ECO:0000313" key="2">
    <source>
        <dbReference type="EMBL" id="HGU59081.1"/>
    </source>
</evidence>
<dbReference type="AlphaFoldDB" id="A0A7C4WE87"/>
<proteinExistence type="predicted"/>
<dbReference type="EMBL" id="DTAK01000013">
    <property type="protein sequence ID" value="HGU59081.1"/>
    <property type="molecule type" value="Genomic_DNA"/>
</dbReference>
<dbReference type="EMBL" id="DTPI01000008">
    <property type="protein sequence ID" value="HGE65812.1"/>
    <property type="molecule type" value="Genomic_DNA"/>
</dbReference>
<comment type="caution">
    <text evidence="2">The sequence shown here is derived from an EMBL/GenBank/DDBJ whole genome shotgun (WGS) entry which is preliminary data.</text>
</comment>
<sequence>MRCRNCQSELEEDLDFCLFCNTRNADCSAIYYGKKLLLVFIGDRVRTTGFKIYEEPESLRNLFEIVAEKIHRKRVDEVFVCGEDQKKIDFADRMIRTYALSDLKSYISEPMDFKEFLENLMKFLKKKREIAKVEIPPDKKIGGSHSTIIGGREGINLVLKIASSEYVKKIVPGVIENSGTATGGVRLKLTRTDEKGNIKGLLIHGGSVQQLYIITTAKDMEEGEFILKSLRHSVN</sequence>
<dbReference type="InterPro" id="IPR018664">
    <property type="entry name" value="DUF2103_metal-binding"/>
</dbReference>
<protein>
    <submittedName>
        <fullName evidence="2">Metal-binding protein</fullName>
    </submittedName>
</protein>
<reference evidence="2" key="1">
    <citation type="journal article" date="2020" name="mSystems">
        <title>Genome- and Community-Level Interaction Insights into Carbon Utilization and Element Cycling Functions of Hydrothermarchaeota in Hydrothermal Sediment.</title>
        <authorList>
            <person name="Zhou Z."/>
            <person name="Liu Y."/>
            <person name="Xu W."/>
            <person name="Pan J."/>
            <person name="Luo Z.H."/>
            <person name="Li M."/>
        </authorList>
    </citation>
    <scope>NUCLEOTIDE SEQUENCE [LARGE SCALE GENOMIC DNA]</scope>
    <source>
        <strain evidence="2">SpSt-62</strain>
        <strain evidence="1">SpSt-97</strain>
    </source>
</reference>
<gene>
    <name evidence="2" type="ORF">ENT89_02590</name>
    <name evidence="1" type="ORF">ENX77_01585</name>
</gene>